<dbReference type="KEGG" id="bbd:Belba_0880"/>
<proteinExistence type="predicted"/>
<keyword evidence="2" id="KW-1185">Reference proteome</keyword>
<dbReference type="EMBL" id="CP003281">
    <property type="protein sequence ID" value="AFL83527.1"/>
    <property type="molecule type" value="Genomic_DNA"/>
</dbReference>
<accession>I3Z2Q9</accession>
<reference evidence="2" key="1">
    <citation type="submission" date="2012-06" db="EMBL/GenBank/DDBJ databases">
        <title>The complete genome of Belliella baltica DSM 15883.</title>
        <authorList>
            <person name="Lucas S."/>
            <person name="Copeland A."/>
            <person name="Lapidus A."/>
            <person name="Goodwin L."/>
            <person name="Pitluck S."/>
            <person name="Peters L."/>
            <person name="Mikhailova N."/>
            <person name="Davenport K."/>
            <person name="Kyrpides N."/>
            <person name="Mavromatis K."/>
            <person name="Pagani I."/>
            <person name="Ivanova N."/>
            <person name="Ovchinnikova G."/>
            <person name="Zeytun A."/>
            <person name="Detter J.C."/>
            <person name="Han C."/>
            <person name="Land M."/>
            <person name="Hauser L."/>
            <person name="Markowitz V."/>
            <person name="Cheng J.-F."/>
            <person name="Hugenholtz P."/>
            <person name="Woyke T."/>
            <person name="Wu D."/>
            <person name="Tindall B."/>
            <person name="Pomrenke H."/>
            <person name="Brambilla E."/>
            <person name="Klenk H.-P."/>
            <person name="Eisen J.A."/>
        </authorList>
    </citation>
    <scope>NUCLEOTIDE SEQUENCE [LARGE SCALE GENOMIC DNA]</scope>
    <source>
        <strain evidence="2">DSM 15883 / CIP 108006 / LMG 21964 / BA134</strain>
    </source>
</reference>
<evidence type="ECO:0000313" key="1">
    <source>
        <dbReference type="EMBL" id="AFL83527.1"/>
    </source>
</evidence>
<evidence type="ECO:0000313" key="2">
    <source>
        <dbReference type="Proteomes" id="UP000006050"/>
    </source>
</evidence>
<name>I3Z2Q9_BELBD</name>
<sequence>MWFVENKIYQCQKKAPIKSTVLRNNGLGKCTKNLGTDN</sequence>
<organism evidence="1 2">
    <name type="scientific">Belliella baltica (strain DSM 15883 / CIP 108006 / LMG 21964 / BA134)</name>
    <dbReference type="NCBI Taxonomy" id="866536"/>
    <lineage>
        <taxon>Bacteria</taxon>
        <taxon>Pseudomonadati</taxon>
        <taxon>Bacteroidota</taxon>
        <taxon>Cytophagia</taxon>
        <taxon>Cytophagales</taxon>
        <taxon>Cyclobacteriaceae</taxon>
        <taxon>Belliella</taxon>
    </lineage>
</organism>
<protein>
    <submittedName>
        <fullName evidence="1">Uncharacterized protein</fullName>
    </submittedName>
</protein>
<gene>
    <name evidence="1" type="ordered locus">Belba_0880</name>
</gene>
<dbReference type="AlphaFoldDB" id="I3Z2Q9"/>
<dbReference type="HOGENOM" id="CLU_3325010_0_0_10"/>
<dbReference type="Proteomes" id="UP000006050">
    <property type="component" value="Chromosome"/>
</dbReference>